<keyword evidence="1 2" id="KW-0472">Membrane</keyword>
<dbReference type="InterPro" id="IPR012910">
    <property type="entry name" value="Plug_dom"/>
</dbReference>
<sequence length="1105" mass="122264">MRMACFLMTVVCLQLAAKTLSQTVSFSGKNVSLKEALTAVEKQTGYFIFYSDKNVLAEAKPVSLSVKDMPLKTFLDAVMKEQNIAYEIKNKTIVVRTEKRFVDEERILLPRSIMIRVTDQEGGPLFRASVTNRTTKFAGLTNEMGSINLSVNLGDILVVSYIGFETFTHTVKDTSHYLPVRLKLSRNQLDEIVYTAYGKTSKRLATGDIVKVTGEEIQRQPVMNPILALSGKVPGLMVAQTTGYASSPVKVLLRGQLNLNNSVNSEPLYVIDGAPLSVINASGSYLMGNQGYDQADPLWTNTPTRGLSPLFSINPMDIESIEVLKDADAIAIYGAQGANGAILIKTKSGKSGPLQVSLSVRGGFTRAMNRIDYLSTPEYLEMRRQAFKNDGVTPTPITAPDLFLWDTTRNVDWQKELFGKTGARTDYDISMSGGNQQFNFRASAGYGRVTDISTVSGATQRLMLNTSTSYNSQNKKLTISLIAGWSNSNANPRTIPADIMLPPNAPPVYNEAGKLNWSGWLDGQDPRFTKIPFPFGSLETSYESRSSSSNINLSIRYNILKGLNLNTLLSYNEFHGQANNQMPMSSQNPLNAPKGSAGFTFSEGRGSTIEPVLNYVNHLGPGTIDVKMGGSIKYAMAISNATYGTGYTNDDLLNLMSAAASLRGDNKRAEQKFAGIFGILNYTIANKYVINLNARRDGSSRFGPGKRYGNFGSVGAAWIVSDEQWFKSAIPASVSFVKLRGSYGVVGSDGVGDYQYISQWNPGTPALYSYGGITPLKNLYAMNPLFQWQEAKKLSATLELGFFKDQQLNLNITYYRDRMDNQLVQFPIPWITGFDKVTANSPALVQNAGWEVQLNARLLNTSTINWSGSFNVSLNRNKLVAYPNFESSPYRALYQIGRPLTIMPLLHYTGVDPLTGDMSYQDRNHDGAINVDRALPPGSMFDDRYWLDLTPEYYGGFSSDLRYKSWSLNVLFTYNKAMVRNPVWSFLTLGRLNNMPVSVYEQVWKKPGDIAAYPRLMTMSSPSGALFSESDGQYVKAFYVSCQNLSLQYTLNEQLVKKLRMKACRVSIQTQELFSIALSGQYRPGAPMFGLPIPKTITANLNVNF</sequence>
<name>A0A4V2F2A8_9BACT</name>
<dbReference type="InterPro" id="IPR008969">
    <property type="entry name" value="CarboxyPept-like_regulatory"/>
</dbReference>
<comment type="caution">
    <text evidence="6">The sequence shown here is derived from an EMBL/GenBank/DDBJ whole genome shotgun (WGS) entry which is preliminary data.</text>
</comment>
<dbReference type="AlphaFoldDB" id="A0A4V2F2A8"/>
<dbReference type="SUPFAM" id="SSF56935">
    <property type="entry name" value="Porins"/>
    <property type="match status" value="1"/>
</dbReference>
<evidence type="ECO:0000313" key="6">
    <source>
        <dbReference type="EMBL" id="RZS76627.1"/>
    </source>
</evidence>
<organism evidence="6 7">
    <name type="scientific">Pseudobacter ginsenosidimutans</name>
    <dbReference type="NCBI Taxonomy" id="661488"/>
    <lineage>
        <taxon>Bacteria</taxon>
        <taxon>Pseudomonadati</taxon>
        <taxon>Bacteroidota</taxon>
        <taxon>Chitinophagia</taxon>
        <taxon>Chitinophagales</taxon>
        <taxon>Chitinophagaceae</taxon>
        <taxon>Pseudobacter</taxon>
    </lineage>
</organism>
<dbReference type="Proteomes" id="UP000293874">
    <property type="component" value="Unassembled WGS sequence"/>
</dbReference>
<dbReference type="GO" id="GO:0009279">
    <property type="term" value="C:cell outer membrane"/>
    <property type="evidence" value="ECO:0007669"/>
    <property type="project" value="UniProtKB-SubCell"/>
</dbReference>
<comment type="similarity">
    <text evidence="1 2">Belongs to the TonB-dependent receptor family.</text>
</comment>
<evidence type="ECO:0000256" key="3">
    <source>
        <dbReference type="SAM" id="SignalP"/>
    </source>
</evidence>
<proteinExistence type="inferred from homology"/>
<keyword evidence="3" id="KW-0732">Signal</keyword>
<dbReference type="Pfam" id="PF07715">
    <property type="entry name" value="Plug"/>
    <property type="match status" value="1"/>
</dbReference>
<dbReference type="SUPFAM" id="SSF49464">
    <property type="entry name" value="Carboxypeptidase regulatory domain-like"/>
    <property type="match status" value="1"/>
</dbReference>
<evidence type="ECO:0000256" key="2">
    <source>
        <dbReference type="RuleBase" id="RU003357"/>
    </source>
</evidence>
<keyword evidence="1" id="KW-1134">Transmembrane beta strand</keyword>
<dbReference type="InterPro" id="IPR039426">
    <property type="entry name" value="TonB-dep_rcpt-like"/>
</dbReference>
<keyword evidence="7" id="KW-1185">Reference proteome</keyword>
<feature type="chain" id="PRO_5020991207" evidence="3">
    <location>
        <begin position="17"/>
        <end position="1105"/>
    </location>
</feature>
<protein>
    <submittedName>
        <fullName evidence="6">TonB-linked SusC/RagA family outer membrane protein</fullName>
    </submittedName>
</protein>
<keyword evidence="1" id="KW-0812">Transmembrane</keyword>
<feature type="domain" description="TonB-dependent receptor-like beta-barrel" evidence="4">
    <location>
        <begin position="515"/>
        <end position="974"/>
    </location>
</feature>
<dbReference type="InterPro" id="IPR000531">
    <property type="entry name" value="Beta-barrel_TonB"/>
</dbReference>
<evidence type="ECO:0000256" key="1">
    <source>
        <dbReference type="PROSITE-ProRule" id="PRU01360"/>
    </source>
</evidence>
<keyword evidence="1" id="KW-0998">Cell outer membrane</keyword>
<dbReference type="InterPro" id="IPR023996">
    <property type="entry name" value="TonB-dep_OMP_SusC/RagA"/>
</dbReference>
<keyword evidence="2" id="KW-0798">TonB box</keyword>
<feature type="domain" description="TonB-dependent receptor plug" evidence="5">
    <location>
        <begin position="205"/>
        <end position="341"/>
    </location>
</feature>
<dbReference type="NCBIfam" id="TIGR04057">
    <property type="entry name" value="SusC_RagA_signa"/>
    <property type="match status" value="1"/>
</dbReference>
<evidence type="ECO:0000259" key="4">
    <source>
        <dbReference type="Pfam" id="PF00593"/>
    </source>
</evidence>
<dbReference type="InterPro" id="IPR023997">
    <property type="entry name" value="TonB-dep_OMP_SusC/RagA_CS"/>
</dbReference>
<comment type="subcellular location">
    <subcellularLocation>
        <location evidence="1">Cell outer membrane</location>
        <topology evidence="1">Multi-pass membrane protein</topology>
    </subcellularLocation>
</comment>
<dbReference type="PROSITE" id="PS52016">
    <property type="entry name" value="TONB_DEPENDENT_REC_3"/>
    <property type="match status" value="1"/>
</dbReference>
<dbReference type="Gene3D" id="2.170.130.10">
    <property type="entry name" value="TonB-dependent receptor, plug domain"/>
    <property type="match status" value="1"/>
</dbReference>
<dbReference type="EMBL" id="SGXA01000001">
    <property type="protein sequence ID" value="RZS76627.1"/>
    <property type="molecule type" value="Genomic_DNA"/>
</dbReference>
<dbReference type="InterPro" id="IPR037066">
    <property type="entry name" value="Plug_dom_sf"/>
</dbReference>
<feature type="signal peptide" evidence="3">
    <location>
        <begin position="1"/>
        <end position="16"/>
    </location>
</feature>
<keyword evidence="1" id="KW-0813">Transport</keyword>
<dbReference type="NCBIfam" id="TIGR04056">
    <property type="entry name" value="OMP_RagA_SusC"/>
    <property type="match status" value="1"/>
</dbReference>
<evidence type="ECO:0000259" key="5">
    <source>
        <dbReference type="Pfam" id="PF07715"/>
    </source>
</evidence>
<reference evidence="6 7" key="1">
    <citation type="submission" date="2019-02" db="EMBL/GenBank/DDBJ databases">
        <title>Genomic Encyclopedia of Type Strains, Phase IV (KMG-IV): sequencing the most valuable type-strain genomes for metagenomic binning, comparative biology and taxonomic classification.</title>
        <authorList>
            <person name="Goeker M."/>
        </authorList>
    </citation>
    <scope>NUCLEOTIDE SEQUENCE [LARGE SCALE GENOMIC DNA]</scope>
    <source>
        <strain evidence="6 7">DSM 18116</strain>
    </source>
</reference>
<accession>A0A4V2F2A8</accession>
<dbReference type="Pfam" id="PF00593">
    <property type="entry name" value="TonB_dep_Rec_b-barrel"/>
    <property type="match status" value="1"/>
</dbReference>
<evidence type="ECO:0000313" key="7">
    <source>
        <dbReference type="Proteomes" id="UP000293874"/>
    </source>
</evidence>
<gene>
    <name evidence="6" type="ORF">EV199_2513</name>
</gene>